<dbReference type="EC" id="1.1.1.100" evidence="3"/>
<dbReference type="EMBL" id="JACHVY010000003">
    <property type="protein sequence ID" value="MBB2902366.1"/>
    <property type="molecule type" value="Genomic_DNA"/>
</dbReference>
<proteinExistence type="inferred from homology"/>
<dbReference type="SMART" id="SM00822">
    <property type="entry name" value="PKS_KR"/>
    <property type="match status" value="1"/>
</dbReference>
<dbReference type="NCBIfam" id="NF006110">
    <property type="entry name" value="PRK08261.1"/>
    <property type="match status" value="1"/>
</dbReference>
<dbReference type="PRINTS" id="PR00080">
    <property type="entry name" value="SDRFAMILY"/>
</dbReference>
<dbReference type="PANTHER" id="PTHR42760:SF78">
    <property type="entry name" value="3-OXOACYL-[ACYL-CARRIER-PROTEIN] REDUCTASE [NADH]"/>
    <property type="match status" value="1"/>
</dbReference>
<reference evidence="3 4" key="1">
    <citation type="submission" date="2020-08" db="EMBL/GenBank/DDBJ databases">
        <title>The Agave Microbiome: Exploring the role of microbial communities in plant adaptations to desert environments.</title>
        <authorList>
            <person name="Partida-Martinez L.P."/>
        </authorList>
    </citation>
    <scope>NUCLEOTIDE SEQUENCE [LARGE SCALE GENOMIC DNA]</scope>
    <source>
        <strain evidence="3 4">AS2.23</strain>
    </source>
</reference>
<dbReference type="InterPro" id="IPR057326">
    <property type="entry name" value="KR_dom"/>
</dbReference>
<dbReference type="PANTHER" id="PTHR42760">
    <property type="entry name" value="SHORT-CHAIN DEHYDROGENASES/REDUCTASES FAMILY MEMBER"/>
    <property type="match status" value="1"/>
</dbReference>
<dbReference type="InterPro" id="IPR020904">
    <property type="entry name" value="Sc_DH/Rdtase_CS"/>
</dbReference>
<feature type="domain" description="Ketoreductase" evidence="2">
    <location>
        <begin position="207"/>
        <end position="384"/>
    </location>
</feature>
<dbReference type="PROSITE" id="PS00061">
    <property type="entry name" value="ADH_SHORT"/>
    <property type="match status" value="1"/>
</dbReference>
<dbReference type="FunFam" id="3.40.50.720:FF:000338">
    <property type="entry name" value="3-oxoacyl-ACP reductase FabG"/>
    <property type="match status" value="1"/>
</dbReference>
<comment type="caution">
    <text evidence="3">The sequence shown here is derived from an EMBL/GenBank/DDBJ whole genome shotgun (WGS) entry which is preliminary data.</text>
</comment>
<comment type="similarity">
    <text evidence="1">Belongs to the short-chain dehydrogenases/reductases (SDR) family.</text>
</comment>
<dbReference type="InterPro" id="IPR002347">
    <property type="entry name" value="SDR_fam"/>
</dbReference>
<dbReference type="InterPro" id="IPR036291">
    <property type="entry name" value="NAD(P)-bd_dom_sf"/>
</dbReference>
<evidence type="ECO:0000313" key="4">
    <source>
        <dbReference type="Proteomes" id="UP000533269"/>
    </source>
</evidence>
<name>A0A7W4TQ36_KINRA</name>
<gene>
    <name evidence="3" type="ORF">FHR75_003197</name>
</gene>
<keyword evidence="3" id="KW-0560">Oxidoreductase</keyword>
<dbReference type="Proteomes" id="UP000533269">
    <property type="component" value="Unassembled WGS sequence"/>
</dbReference>
<dbReference type="PRINTS" id="PR00081">
    <property type="entry name" value="GDHRDH"/>
</dbReference>
<organism evidence="3 4">
    <name type="scientific">Kineococcus radiotolerans</name>
    <dbReference type="NCBI Taxonomy" id="131568"/>
    <lineage>
        <taxon>Bacteria</taxon>
        <taxon>Bacillati</taxon>
        <taxon>Actinomycetota</taxon>
        <taxon>Actinomycetes</taxon>
        <taxon>Kineosporiales</taxon>
        <taxon>Kineosporiaceae</taxon>
        <taxon>Kineococcus</taxon>
    </lineage>
</organism>
<dbReference type="Pfam" id="PF13561">
    <property type="entry name" value="adh_short_C2"/>
    <property type="match status" value="1"/>
</dbReference>
<sequence length="447" mass="46157">MMRPPVLGPDPYGALMRTPAANLLTRAGLPKPPRLRRHEPGQDLLTGPALVIGLDGATWTGDLGTWLRAAGATVLDEHPGGTGEERLGAVLVDASGLRRVEELGQLRERLAPAFRRTRGRVLLLGADPARLTDPEARAVQQGLEGLLRSLAKEARGGTTVNLVRIAPGARTALRSAVEFLCSARSAFVHGQPVLVGAGEPAPARERPVAVVTGAARGIGAAIVDVLARTGHHVVCVDVPAAGDGLAAVANRVHGSTLHLDVTADTAPQVLATHLADRFDGADVVVHNAGITRDRSFVNLDEAAWNSVLDVNLRAPLRLTTGLLDQPGALAPAARFVYLSSINGLAGAKGQTNYATSKAGLVGLVQALAEPLAARGLAANAVAPGFIETPMTAAMPPVPRELGRRIASLQQGGLPVDVAEAVGWLAQPDAAGIDGQVLRVCGQNLLGA</sequence>
<dbReference type="AlphaFoldDB" id="A0A7W4TQ36"/>
<dbReference type="SUPFAM" id="SSF51735">
    <property type="entry name" value="NAD(P)-binding Rossmann-fold domains"/>
    <property type="match status" value="1"/>
</dbReference>
<evidence type="ECO:0000313" key="3">
    <source>
        <dbReference type="EMBL" id="MBB2902366.1"/>
    </source>
</evidence>
<accession>A0A7W4TQ36</accession>
<evidence type="ECO:0000259" key="2">
    <source>
        <dbReference type="SMART" id="SM00822"/>
    </source>
</evidence>
<protein>
    <submittedName>
        <fullName evidence="3">3-oxoacyl-[acyl-carrier protein] reductase</fullName>
        <ecNumber evidence="3">1.1.1.100</ecNumber>
    </submittedName>
</protein>
<reference evidence="3 4" key="2">
    <citation type="submission" date="2020-08" db="EMBL/GenBank/DDBJ databases">
        <authorList>
            <person name="Partida-Martinez L."/>
            <person name="Huntemann M."/>
            <person name="Clum A."/>
            <person name="Wang J."/>
            <person name="Palaniappan K."/>
            <person name="Ritter S."/>
            <person name="Chen I.-M."/>
            <person name="Stamatis D."/>
            <person name="Reddy T."/>
            <person name="O'Malley R."/>
            <person name="Daum C."/>
            <person name="Shapiro N."/>
            <person name="Ivanova N."/>
            <person name="Kyrpides N."/>
            <person name="Woyke T."/>
        </authorList>
    </citation>
    <scope>NUCLEOTIDE SEQUENCE [LARGE SCALE GENOMIC DNA]</scope>
    <source>
        <strain evidence="3 4">AS2.23</strain>
    </source>
</reference>
<dbReference type="GO" id="GO:0004316">
    <property type="term" value="F:3-oxoacyl-[acyl-carrier-protein] reductase (NADPH) activity"/>
    <property type="evidence" value="ECO:0007669"/>
    <property type="project" value="UniProtKB-EC"/>
</dbReference>
<evidence type="ECO:0000256" key="1">
    <source>
        <dbReference type="ARBA" id="ARBA00006484"/>
    </source>
</evidence>
<dbReference type="Gene3D" id="3.40.50.720">
    <property type="entry name" value="NAD(P)-binding Rossmann-like Domain"/>
    <property type="match status" value="2"/>
</dbReference>